<dbReference type="EMBL" id="PDUG01000002">
    <property type="protein sequence ID" value="PIC44246.1"/>
    <property type="molecule type" value="Genomic_DNA"/>
</dbReference>
<dbReference type="AlphaFoldDB" id="A0A2G5UYB7"/>
<proteinExistence type="predicted"/>
<accession>A0A2G5UYB7</accession>
<dbReference type="InterPro" id="IPR012885">
    <property type="entry name" value="F-box_Sdz-33"/>
</dbReference>
<reference evidence="3" key="1">
    <citation type="submission" date="2017-10" db="EMBL/GenBank/DDBJ databases">
        <title>Rapid genome shrinkage in a self-fertile nematode reveals novel sperm competition proteins.</title>
        <authorList>
            <person name="Yin D."/>
            <person name="Schwarz E.M."/>
            <person name="Thomas C.G."/>
            <person name="Felde R.L."/>
            <person name="Korf I.F."/>
            <person name="Cutter A.D."/>
            <person name="Schartner C.M."/>
            <person name="Ralston E.J."/>
            <person name="Meyer B.J."/>
            <person name="Haag E.S."/>
        </authorList>
    </citation>
    <scope>NUCLEOTIDE SEQUENCE [LARGE SCALE GENOMIC DNA]</scope>
    <source>
        <strain evidence="3">JU1422</strain>
    </source>
</reference>
<gene>
    <name evidence="2" type="primary">Cnig_chr_II.g4679</name>
    <name evidence="2" type="ORF">B9Z55_004679</name>
</gene>
<keyword evidence="3" id="KW-1185">Reference proteome</keyword>
<dbReference type="PANTHER" id="PTHR21503">
    <property type="entry name" value="F-BOX-CONTAINING HYPOTHETICAL PROTEIN C.ELEGANS"/>
    <property type="match status" value="1"/>
</dbReference>
<dbReference type="OrthoDB" id="5909801at2759"/>
<organism evidence="2 3">
    <name type="scientific">Caenorhabditis nigoni</name>
    <dbReference type="NCBI Taxonomy" id="1611254"/>
    <lineage>
        <taxon>Eukaryota</taxon>
        <taxon>Metazoa</taxon>
        <taxon>Ecdysozoa</taxon>
        <taxon>Nematoda</taxon>
        <taxon>Chromadorea</taxon>
        <taxon>Rhabditida</taxon>
        <taxon>Rhabditina</taxon>
        <taxon>Rhabditomorpha</taxon>
        <taxon>Rhabditoidea</taxon>
        <taxon>Rhabditidae</taxon>
        <taxon>Peloderinae</taxon>
        <taxon>Caenorhabditis</taxon>
    </lineage>
</organism>
<comment type="caution">
    <text evidence="2">The sequence shown here is derived from an EMBL/GenBank/DDBJ whole genome shotgun (WGS) entry which is preliminary data.</text>
</comment>
<evidence type="ECO:0000313" key="3">
    <source>
        <dbReference type="Proteomes" id="UP000230233"/>
    </source>
</evidence>
<name>A0A2G5UYB7_9PELO</name>
<protein>
    <recommendedName>
        <fullName evidence="1">Sdz-33 F-box domain-containing protein</fullName>
    </recommendedName>
</protein>
<dbReference type="Pfam" id="PF07735">
    <property type="entry name" value="FBA_2"/>
    <property type="match status" value="1"/>
</dbReference>
<evidence type="ECO:0000259" key="1">
    <source>
        <dbReference type="Pfam" id="PF07735"/>
    </source>
</evidence>
<sequence>MLSLNGESSYIHFPDEGVTIFCGSQQIESADIVTSEIVTNLDIAPWLNPKLCAVENTIEVCGKIRKMLNPCPCFDISLHLENLDSLNIQKILAIPHLMPSQIIEVFSSEIDKADLDLIMEKGSDALRVLLYVKKFPDSYYHDHAFKFNSFQYDDAHWVKIEHLLSFRCRTYVTLNNCPFTPVDLNRLIKHWINGDADMFQHLILNCIDSRPTGFTEILIDGLVTLRTFVNGRSLHLLRLNSKKKLQDEIVEKRENNPRDRSILQLEEKIQEIDRKLIMKGVNLDFQVPILPEL</sequence>
<evidence type="ECO:0000313" key="2">
    <source>
        <dbReference type="EMBL" id="PIC44246.1"/>
    </source>
</evidence>
<dbReference type="Proteomes" id="UP000230233">
    <property type="component" value="Chromosome II"/>
</dbReference>
<feature type="domain" description="Sdz-33 F-box" evidence="1">
    <location>
        <begin position="146"/>
        <end position="202"/>
    </location>
</feature>
<dbReference type="PANTHER" id="PTHR21503:SF8">
    <property type="entry name" value="F-BOX ASSOCIATED DOMAIN-CONTAINING PROTEIN-RELATED"/>
    <property type="match status" value="1"/>
</dbReference>